<dbReference type="EMBL" id="FQWT01000002">
    <property type="protein sequence ID" value="SHH01627.1"/>
    <property type="molecule type" value="Genomic_DNA"/>
</dbReference>
<proteinExistence type="predicted"/>
<dbReference type="InterPro" id="IPR012338">
    <property type="entry name" value="Beta-lactam/transpept-like"/>
</dbReference>
<reference evidence="4" key="1">
    <citation type="submission" date="2016-11" db="EMBL/GenBank/DDBJ databases">
        <authorList>
            <person name="Varghese N."/>
            <person name="Submissions S."/>
        </authorList>
    </citation>
    <scope>NUCLEOTIDE SEQUENCE [LARGE SCALE GENOMIC DNA]</scope>
    <source>
        <strain evidence="4">DSM 19055</strain>
    </source>
</reference>
<evidence type="ECO:0000256" key="1">
    <source>
        <dbReference type="SAM" id="Phobius"/>
    </source>
</evidence>
<evidence type="ECO:0000313" key="3">
    <source>
        <dbReference type="EMBL" id="SHH01627.1"/>
    </source>
</evidence>
<keyword evidence="1" id="KW-0472">Membrane</keyword>
<dbReference type="PANTHER" id="PTHR43283">
    <property type="entry name" value="BETA-LACTAMASE-RELATED"/>
    <property type="match status" value="1"/>
</dbReference>
<dbReference type="SUPFAM" id="SSF56601">
    <property type="entry name" value="beta-lactamase/transpeptidase-like"/>
    <property type="match status" value="1"/>
</dbReference>
<keyword evidence="1" id="KW-0812">Transmembrane</keyword>
<dbReference type="PANTHER" id="PTHR43283:SF7">
    <property type="entry name" value="BETA-LACTAMASE-RELATED DOMAIN-CONTAINING PROTEIN"/>
    <property type="match status" value="1"/>
</dbReference>
<feature type="transmembrane region" description="Helical" evidence="1">
    <location>
        <begin position="12"/>
        <end position="35"/>
    </location>
</feature>
<evidence type="ECO:0000313" key="4">
    <source>
        <dbReference type="Proteomes" id="UP000184047"/>
    </source>
</evidence>
<sequence length="386" mass="44270">MFETDTHDYMKALKYVIGGAAVGVAAVYLLGYDYLFSGISKTYLKGKLSANIDDGNLFPGNLIATEEPVLWAEDPEYNHKELPEHMIENLKHSKTAAFVVIKNGKILHEQYWDGYNQLSSTNSFSMAKAVTVMLLGKAMEEGIIRNIDEKLSDFYPEFEEKEFGCDVTLKNLAQMEAGLDWDENYNNPFLPNAKAYYGKNLVKATFSRRFKEEPGTRFEYQSGSTQLLGFALKKALNQTLASYLSEKFWIPMGMEQNATWSTDHYGMEKTYCCIHSNARDFAKLGQLFLDNGKVGEKQIFNPDFIEQMRTPTQKSKEIYGMGLWINYDNPIKHYYFLGLQGQYIIMVPEHNMVIVRTGSYKNNPKNDRGRPDQVRFLVNETVQLFQ</sequence>
<dbReference type="eggNOG" id="COG1680">
    <property type="taxonomic scope" value="Bacteria"/>
</dbReference>
<protein>
    <submittedName>
        <fullName evidence="3">CubicO group peptidase, beta-lactamase class C family</fullName>
    </submittedName>
</protein>
<keyword evidence="4" id="KW-1185">Reference proteome</keyword>
<gene>
    <name evidence="3" type="ORF">SAMN05421866_1832</name>
</gene>
<evidence type="ECO:0000259" key="2">
    <source>
        <dbReference type="Pfam" id="PF00144"/>
    </source>
</evidence>
<accession>A0A1M5PIS6</accession>
<dbReference type="Gene3D" id="3.40.710.10">
    <property type="entry name" value="DD-peptidase/beta-lactamase superfamily"/>
    <property type="match status" value="1"/>
</dbReference>
<feature type="domain" description="Beta-lactamase-related" evidence="2">
    <location>
        <begin position="90"/>
        <end position="375"/>
    </location>
</feature>
<dbReference type="AlphaFoldDB" id="A0A1M5PIS6"/>
<dbReference type="InterPro" id="IPR050789">
    <property type="entry name" value="Diverse_Enzym_Activities"/>
</dbReference>
<dbReference type="InterPro" id="IPR001466">
    <property type="entry name" value="Beta-lactam-related"/>
</dbReference>
<name>A0A1M5PIS6_9FLAO</name>
<dbReference type="Pfam" id="PF00144">
    <property type="entry name" value="Beta-lactamase"/>
    <property type="match status" value="1"/>
</dbReference>
<dbReference type="Proteomes" id="UP000184047">
    <property type="component" value="Unassembled WGS sequence"/>
</dbReference>
<keyword evidence="1" id="KW-1133">Transmembrane helix</keyword>
<organism evidence="3 4">
    <name type="scientific">Chryseobacterium oranimense</name>
    <dbReference type="NCBI Taxonomy" id="421058"/>
    <lineage>
        <taxon>Bacteria</taxon>
        <taxon>Pseudomonadati</taxon>
        <taxon>Bacteroidota</taxon>
        <taxon>Flavobacteriia</taxon>
        <taxon>Flavobacteriales</taxon>
        <taxon>Weeksellaceae</taxon>
        <taxon>Chryseobacterium group</taxon>
        <taxon>Chryseobacterium</taxon>
    </lineage>
</organism>
<dbReference type="STRING" id="421058.SAMN05421866_1832"/>